<keyword evidence="3 6" id="KW-1133">Transmembrane helix</keyword>
<dbReference type="InterPro" id="IPR020846">
    <property type="entry name" value="MFS_dom"/>
</dbReference>
<feature type="transmembrane region" description="Helical" evidence="6">
    <location>
        <begin position="259"/>
        <end position="277"/>
    </location>
</feature>
<dbReference type="InterPro" id="IPR011701">
    <property type="entry name" value="MFS"/>
</dbReference>
<keyword evidence="2 6" id="KW-0812">Transmembrane</keyword>
<evidence type="ECO:0000256" key="1">
    <source>
        <dbReference type="ARBA" id="ARBA00004141"/>
    </source>
</evidence>
<feature type="transmembrane region" description="Helical" evidence="6">
    <location>
        <begin position="169"/>
        <end position="196"/>
    </location>
</feature>
<accession>A0AAD9SEQ7</accession>
<dbReference type="AlphaFoldDB" id="A0AAD9SEQ7"/>
<keyword evidence="9" id="KW-1185">Reference proteome</keyword>
<dbReference type="PANTHER" id="PTHR23502">
    <property type="entry name" value="MAJOR FACILITATOR SUPERFAMILY"/>
    <property type="match status" value="1"/>
</dbReference>
<feature type="transmembrane region" description="Helical" evidence="6">
    <location>
        <begin position="376"/>
        <end position="394"/>
    </location>
</feature>
<proteinExistence type="predicted"/>
<keyword evidence="4 6" id="KW-0472">Membrane</keyword>
<dbReference type="PANTHER" id="PTHR23502:SF26">
    <property type="entry name" value="MAJOR FACILITATOR SUPERFAMILY (MFS) PROFILE DOMAIN-CONTAINING PROTEIN"/>
    <property type="match status" value="1"/>
</dbReference>
<feature type="transmembrane region" description="Helical" evidence="6">
    <location>
        <begin position="138"/>
        <end position="157"/>
    </location>
</feature>
<protein>
    <recommendedName>
        <fullName evidence="7">Major facilitator superfamily (MFS) profile domain-containing protein</fullName>
    </recommendedName>
</protein>
<feature type="transmembrane region" description="Helical" evidence="6">
    <location>
        <begin position="101"/>
        <end position="122"/>
    </location>
</feature>
<name>A0AAD9SEQ7_PHOAM</name>
<dbReference type="Gene3D" id="1.20.1720.10">
    <property type="entry name" value="Multidrug resistance protein D"/>
    <property type="match status" value="1"/>
</dbReference>
<evidence type="ECO:0000256" key="6">
    <source>
        <dbReference type="SAM" id="Phobius"/>
    </source>
</evidence>
<organism evidence="8 9">
    <name type="scientific">Phomopsis amygdali</name>
    <name type="common">Fusicoccum amygdali</name>
    <dbReference type="NCBI Taxonomy" id="1214568"/>
    <lineage>
        <taxon>Eukaryota</taxon>
        <taxon>Fungi</taxon>
        <taxon>Dikarya</taxon>
        <taxon>Ascomycota</taxon>
        <taxon>Pezizomycotina</taxon>
        <taxon>Sordariomycetes</taxon>
        <taxon>Sordariomycetidae</taxon>
        <taxon>Diaporthales</taxon>
        <taxon>Diaporthaceae</taxon>
        <taxon>Diaporthe</taxon>
    </lineage>
</organism>
<sequence>MSEQGNFRSGVFPAAGTGAWSLNPLSEKADREPDIDVASFSLQTLPPTTSSSQSNSDSLPEEDRGSRISELGHQEQLAQSPEISQADAVEPYHVFGTRKKWAVVGLIGLAGTFSGLSSNIYFPCLNSIEKEFAVSHKFGSLTITTYQLFQGVAPLLWGTLSESLGRRQVYVYSFIVYIIANIVLSFSPSFVVLFIFRALQACGSASVVSIGNGVIQDISTSSERGGLLSVYQAIRNFSIAIGPLIGGALSQTWGFRSTFIFLAVSAGLVIITMVMFLPETLRTVAGNGSVRVKSIFYKPLWDSICRKPSDLTGPDKTVRRMPKPRDFVKPLCMLSETDTLLNLIFGAVAYSIWSIVNATTPALLGETFGLSESQLGYASLPNGIGTIMGSWLAGRLMDRDYRTVEITYKIAHGITDDREISLKSIPGDFPIEKARFRYVFWSAPLLAVFTALYGAALWKPSLTSKPGWLAVPLTLQLLIALTSNMIFAINSTLITDLHPGNGAAATAMNNFARCGLSAGAVPAAHHLIEKFGRLQTFGGMAVAFALCISLAIMSRIWGMKWRNNRLRKAENAKAENRRGWVVWRPWRSWAKKL</sequence>
<evidence type="ECO:0000256" key="2">
    <source>
        <dbReference type="ARBA" id="ARBA00022692"/>
    </source>
</evidence>
<gene>
    <name evidence="8" type="ORF">N8I77_005576</name>
</gene>
<feature type="transmembrane region" description="Helical" evidence="6">
    <location>
        <begin position="468"/>
        <end position="489"/>
    </location>
</feature>
<dbReference type="SUPFAM" id="SSF103473">
    <property type="entry name" value="MFS general substrate transporter"/>
    <property type="match status" value="1"/>
</dbReference>
<feature type="transmembrane region" description="Helical" evidence="6">
    <location>
        <begin position="510"/>
        <end position="528"/>
    </location>
</feature>
<feature type="compositionally biased region" description="Low complexity" evidence="5">
    <location>
        <begin position="39"/>
        <end position="58"/>
    </location>
</feature>
<comment type="subcellular location">
    <subcellularLocation>
        <location evidence="1">Membrane</location>
        <topology evidence="1">Multi-pass membrane protein</topology>
    </subcellularLocation>
</comment>
<feature type="transmembrane region" description="Helical" evidence="6">
    <location>
        <begin position="534"/>
        <end position="558"/>
    </location>
</feature>
<dbReference type="Gene3D" id="1.20.1250.20">
    <property type="entry name" value="MFS general substrate transporter like domains"/>
    <property type="match status" value="1"/>
</dbReference>
<dbReference type="Proteomes" id="UP001265746">
    <property type="component" value="Unassembled WGS sequence"/>
</dbReference>
<evidence type="ECO:0000313" key="8">
    <source>
        <dbReference type="EMBL" id="KAK2606852.1"/>
    </source>
</evidence>
<evidence type="ECO:0000256" key="4">
    <source>
        <dbReference type="ARBA" id="ARBA00023136"/>
    </source>
</evidence>
<evidence type="ECO:0000259" key="7">
    <source>
        <dbReference type="PROSITE" id="PS50850"/>
    </source>
</evidence>
<reference evidence="8" key="1">
    <citation type="submission" date="2023-06" db="EMBL/GenBank/DDBJ databases">
        <authorList>
            <person name="Noh H."/>
        </authorList>
    </citation>
    <scope>NUCLEOTIDE SEQUENCE</scope>
    <source>
        <strain evidence="8">DUCC20226</strain>
    </source>
</reference>
<dbReference type="GO" id="GO:0005886">
    <property type="term" value="C:plasma membrane"/>
    <property type="evidence" value="ECO:0007669"/>
    <property type="project" value="TreeGrafter"/>
</dbReference>
<feature type="transmembrane region" description="Helical" evidence="6">
    <location>
        <begin position="438"/>
        <end position="456"/>
    </location>
</feature>
<dbReference type="GO" id="GO:0022857">
    <property type="term" value="F:transmembrane transporter activity"/>
    <property type="evidence" value="ECO:0007669"/>
    <property type="project" value="InterPro"/>
</dbReference>
<feature type="region of interest" description="Disordered" evidence="5">
    <location>
        <begin position="1"/>
        <end position="66"/>
    </location>
</feature>
<feature type="transmembrane region" description="Helical" evidence="6">
    <location>
        <begin position="339"/>
        <end position="356"/>
    </location>
</feature>
<dbReference type="InterPro" id="IPR036259">
    <property type="entry name" value="MFS_trans_sf"/>
</dbReference>
<dbReference type="PROSITE" id="PS50850">
    <property type="entry name" value="MFS"/>
    <property type="match status" value="1"/>
</dbReference>
<dbReference type="Pfam" id="PF07690">
    <property type="entry name" value="MFS_1"/>
    <property type="match status" value="1"/>
</dbReference>
<evidence type="ECO:0000256" key="5">
    <source>
        <dbReference type="SAM" id="MobiDB-lite"/>
    </source>
</evidence>
<evidence type="ECO:0000256" key="3">
    <source>
        <dbReference type="ARBA" id="ARBA00022989"/>
    </source>
</evidence>
<feature type="domain" description="Major facilitator superfamily (MFS) profile" evidence="7">
    <location>
        <begin position="103"/>
        <end position="566"/>
    </location>
</feature>
<evidence type="ECO:0000313" key="9">
    <source>
        <dbReference type="Proteomes" id="UP001265746"/>
    </source>
</evidence>
<dbReference type="EMBL" id="JAUJFL010000003">
    <property type="protein sequence ID" value="KAK2606852.1"/>
    <property type="molecule type" value="Genomic_DNA"/>
</dbReference>
<comment type="caution">
    <text evidence="8">The sequence shown here is derived from an EMBL/GenBank/DDBJ whole genome shotgun (WGS) entry which is preliminary data.</text>
</comment>